<accession>A0A2P7RX90</accession>
<dbReference type="RefSeq" id="WP_106774715.1">
    <property type="nucleotide sequence ID" value="NZ_PXYK01000029.1"/>
</dbReference>
<sequence>MPVARLAALAGLAAAAAFLAAPANALTMQECSAKYNAAKEAGTLGDVKWNDFRKSQCGSDDEAAIAPPVENKLKTSSVKPAAAAAMQEAKGLTMTECSTKYKGAQEAGVTGLKWNDFRKAECGPGSDPVALSTDGAAEPAPVNFAAPRGVTFPRGVPAKYAGETPAKARMRTCLDAYYANKTNDTLGGLKWVQKGGGYYSLCNTRLKG</sequence>
<proteinExistence type="predicted"/>
<feature type="chain" id="PRO_5015162658" evidence="1">
    <location>
        <begin position="26"/>
        <end position="208"/>
    </location>
</feature>
<dbReference type="EMBL" id="PXYK01000029">
    <property type="protein sequence ID" value="PSJ54838.1"/>
    <property type="molecule type" value="Genomic_DNA"/>
</dbReference>
<reference evidence="2 3" key="1">
    <citation type="submission" date="2018-03" db="EMBL/GenBank/DDBJ databases">
        <title>The draft genome of Mesorhizobium sp. 6GN-30.</title>
        <authorList>
            <person name="Liu L."/>
            <person name="Li L."/>
            <person name="Wang T."/>
            <person name="Zhang X."/>
            <person name="Liang L."/>
        </authorList>
    </citation>
    <scope>NUCLEOTIDE SEQUENCE [LARGE SCALE GENOMIC DNA]</scope>
    <source>
        <strain evidence="2 3">6GN30</strain>
    </source>
</reference>
<comment type="caution">
    <text evidence="2">The sequence shown here is derived from an EMBL/GenBank/DDBJ whole genome shotgun (WGS) entry which is preliminary data.</text>
</comment>
<evidence type="ECO:0000256" key="1">
    <source>
        <dbReference type="SAM" id="SignalP"/>
    </source>
</evidence>
<dbReference type="Proteomes" id="UP000241229">
    <property type="component" value="Unassembled WGS sequence"/>
</dbReference>
<evidence type="ECO:0000313" key="2">
    <source>
        <dbReference type="EMBL" id="PSJ54838.1"/>
    </source>
</evidence>
<keyword evidence="1" id="KW-0732">Signal</keyword>
<dbReference type="AlphaFoldDB" id="A0A2P7RX90"/>
<protein>
    <submittedName>
        <fullName evidence="2">Antifreeze protein</fullName>
    </submittedName>
</protein>
<name>A0A2P7RX90_9HYPH</name>
<evidence type="ECO:0000313" key="3">
    <source>
        <dbReference type="Proteomes" id="UP000241229"/>
    </source>
</evidence>
<organism evidence="2 3">
    <name type="scientific">Kumtagia ephedrae</name>
    <dbReference type="NCBI Taxonomy" id="2116701"/>
    <lineage>
        <taxon>Bacteria</taxon>
        <taxon>Pseudomonadati</taxon>
        <taxon>Pseudomonadota</taxon>
        <taxon>Alphaproteobacteria</taxon>
        <taxon>Hyphomicrobiales</taxon>
        <taxon>Phyllobacteriaceae</taxon>
        <taxon>Kumtagia</taxon>
    </lineage>
</organism>
<dbReference type="OrthoDB" id="8001261at2"/>
<feature type="signal peptide" evidence="1">
    <location>
        <begin position="1"/>
        <end position="25"/>
    </location>
</feature>
<keyword evidence="3" id="KW-1185">Reference proteome</keyword>
<gene>
    <name evidence="2" type="ORF">C7I84_23810</name>
</gene>